<protein>
    <submittedName>
        <fullName evidence="2">Uncharacterized protein</fullName>
    </submittedName>
</protein>
<keyword evidence="3" id="KW-1185">Reference proteome</keyword>
<gene>
    <name evidence="2" type="ORF">DSM106044_05463</name>
</gene>
<evidence type="ECO:0000313" key="2">
    <source>
        <dbReference type="EMBL" id="TLC97667.1"/>
    </source>
</evidence>
<keyword evidence="1" id="KW-1133">Transmembrane helix</keyword>
<evidence type="ECO:0000313" key="3">
    <source>
        <dbReference type="Proteomes" id="UP000306509"/>
    </source>
</evidence>
<feature type="transmembrane region" description="Helical" evidence="1">
    <location>
        <begin position="114"/>
        <end position="135"/>
    </location>
</feature>
<dbReference type="AlphaFoldDB" id="A0A4V6HR46"/>
<proteinExistence type="predicted"/>
<feature type="transmembrane region" description="Helical" evidence="1">
    <location>
        <begin position="85"/>
        <end position="108"/>
    </location>
</feature>
<sequence>MEDFNLFLDELFLDMPDTKETKAAKQNLLLYLQSDYEQRILEGKTSRQALMESLIYFGARENIDKEVAHQEFIGSYNRFREKYPMLIRCGFLAILIIPAVFLILMFSLESKLNFLTAWIVSIILSSGYLICVEYIDYRYKQKLHLSEPEPELEGDGRAYFKNISKL</sequence>
<reference evidence="2 3" key="1">
    <citation type="journal article" date="2019" name="Anaerobe">
        <title>Detection of Robinsoniella peoriensis in multiple bone samples of a trauma patient.</title>
        <authorList>
            <person name="Schrottner P."/>
            <person name="Hartwich K."/>
            <person name="Bunk B."/>
            <person name="Schober I."/>
            <person name="Helbig S."/>
            <person name="Rudolph W.W."/>
            <person name="Gunzer F."/>
        </authorList>
    </citation>
    <scope>NUCLEOTIDE SEQUENCE [LARGE SCALE GENOMIC DNA]</scope>
    <source>
        <strain evidence="2 3">DSM 106044</strain>
    </source>
</reference>
<dbReference type="Proteomes" id="UP000306509">
    <property type="component" value="Unassembled WGS sequence"/>
</dbReference>
<organism evidence="2 3">
    <name type="scientific">Robinsoniella peoriensis</name>
    <dbReference type="NCBI Taxonomy" id="180332"/>
    <lineage>
        <taxon>Bacteria</taxon>
        <taxon>Bacillati</taxon>
        <taxon>Bacillota</taxon>
        <taxon>Clostridia</taxon>
        <taxon>Lachnospirales</taxon>
        <taxon>Lachnospiraceae</taxon>
        <taxon>Robinsoniella</taxon>
    </lineage>
</organism>
<keyword evidence="1" id="KW-0812">Transmembrane</keyword>
<dbReference type="EMBL" id="QGQD01000112">
    <property type="protein sequence ID" value="TLC97667.1"/>
    <property type="molecule type" value="Genomic_DNA"/>
</dbReference>
<dbReference type="STRING" id="180332.GCA_000797495_05341"/>
<dbReference type="RefSeq" id="WP_027294238.1">
    <property type="nucleotide sequence ID" value="NZ_CABMJZ010000059.1"/>
</dbReference>
<comment type="caution">
    <text evidence="2">The sequence shown here is derived from an EMBL/GenBank/DDBJ whole genome shotgun (WGS) entry which is preliminary data.</text>
</comment>
<name>A0A4V6HR46_9FIRM</name>
<keyword evidence="1" id="KW-0472">Membrane</keyword>
<evidence type="ECO:0000256" key="1">
    <source>
        <dbReference type="SAM" id="Phobius"/>
    </source>
</evidence>
<accession>A0A4V6HR46</accession>
<dbReference type="OrthoDB" id="9977295at2"/>